<dbReference type="AlphaFoldDB" id="A0A4D6WX89"/>
<organism evidence="1">
    <name type="scientific">Hypnea pannosa</name>
    <dbReference type="NCBI Taxonomy" id="105607"/>
    <lineage>
        <taxon>Eukaryota</taxon>
        <taxon>Rhodophyta</taxon>
        <taxon>Florideophyceae</taxon>
        <taxon>Rhodymeniophycidae</taxon>
        <taxon>Gigartinales</taxon>
        <taxon>Hypneaceae</taxon>
        <taxon>Hypnea</taxon>
    </lineage>
</organism>
<proteinExistence type="predicted"/>
<gene>
    <name evidence="1" type="primary">orf151</name>
</gene>
<reference evidence="1" key="2">
    <citation type="submission" date="2019-04" db="EMBL/GenBank/DDBJ databases">
        <authorList>
            <person name="Pasella M."/>
        </authorList>
    </citation>
    <scope>NUCLEOTIDE SEQUENCE</scope>
    <source>
        <strain evidence="1">HV05551</strain>
    </source>
</reference>
<accession>A0A4D6WX89</accession>
<evidence type="ECO:0000313" key="1">
    <source>
        <dbReference type="EMBL" id="QCI07208.1"/>
    </source>
</evidence>
<name>A0A4D6WX89_9FLOR</name>
<keyword evidence="1" id="KW-0934">Plastid</keyword>
<geneLocation type="plastid" evidence="1"/>
<protein>
    <submittedName>
        <fullName evidence="1">Uncharacterized protein</fullName>
    </submittedName>
</protein>
<sequence length="151" mass="18596">MINKLIYINKSLNKLFLSIKTFDIYFIDTFKKNLNKYKNSDKIISYYTSYNYKYIVNLYEIYNCLCLNEFQYISLMILRKNFNHLESNINLKYETRFQYLSDQYLIHNIYRQNQKNNNIPNIKLVIIYVYILNQIQNSYGFYILIQYLLII</sequence>
<dbReference type="EMBL" id="MK814680">
    <property type="protein sequence ID" value="QCI07208.1"/>
    <property type="molecule type" value="Genomic_DNA"/>
</dbReference>
<reference evidence="1" key="1">
    <citation type="journal article" date="2019" name="Mol. Phylogenet. Evol.">
        <title>Morphological evolution and classification of the red algal order Ceramiales inferred using plastid phylogenomics.</title>
        <authorList>
            <person name="Diaz-Tapia P."/>
            <person name="Pasella M.M."/>
            <person name="Verbruggen H."/>
            <person name="Maggs C.A."/>
        </authorList>
    </citation>
    <scope>NUCLEOTIDE SEQUENCE</scope>
    <source>
        <strain evidence="1">HV05551</strain>
    </source>
</reference>